<sequence length="224" mass="25199">MKLYYHPASTTSRPLMLFAAEQRIPLEMQLVDLFTGEHYQAPFEAVNPNRLVPVLEDGAFRLTESSAILKYLADKIDSPLYPKELQARARVNERMDWVNTQLCRDFAYGAVYPQIFPLHKRRSDEAQSAQLQWGCERAQAWLKVLDQHILGAQNPYLCGAQMTIADYFASAFVALAEIIGSDLAAYPQLRAWLGRMKALPSWAAVNQMIDGYAASLKGQAMVAV</sequence>
<dbReference type="InterPro" id="IPR004045">
    <property type="entry name" value="Glutathione_S-Trfase_N"/>
</dbReference>
<dbReference type="SUPFAM" id="SSF47616">
    <property type="entry name" value="GST C-terminal domain-like"/>
    <property type="match status" value="1"/>
</dbReference>
<gene>
    <name evidence="5" type="ORF">PFX98_06010</name>
</gene>
<dbReference type="RefSeq" id="WP_285234270.1">
    <property type="nucleotide sequence ID" value="NZ_CP116346.1"/>
</dbReference>
<evidence type="ECO:0000259" key="4">
    <source>
        <dbReference type="PROSITE" id="PS50405"/>
    </source>
</evidence>
<dbReference type="AlphaFoldDB" id="A0AA95SRE6"/>
<dbReference type="Pfam" id="PF14497">
    <property type="entry name" value="GST_C_3"/>
    <property type="match status" value="1"/>
</dbReference>
<dbReference type="InterPro" id="IPR010987">
    <property type="entry name" value="Glutathione-S-Trfase_C-like"/>
</dbReference>
<dbReference type="Gene3D" id="1.20.1050.10">
    <property type="match status" value="1"/>
</dbReference>
<dbReference type="PANTHER" id="PTHR43917">
    <property type="match status" value="1"/>
</dbReference>
<reference evidence="5" key="1">
    <citation type="submission" date="2023-01" db="EMBL/GenBank/DDBJ databases">
        <title>Whole genome sequence of Paucibacter sp. S2-9 isolated from pond sediment.</title>
        <authorList>
            <person name="Jung J.Y."/>
        </authorList>
    </citation>
    <scope>NUCLEOTIDE SEQUENCE</scope>
    <source>
        <strain evidence="5">S2-9</strain>
    </source>
</reference>
<dbReference type="EMBL" id="CP116346">
    <property type="protein sequence ID" value="WIT13161.1"/>
    <property type="molecule type" value="Genomic_DNA"/>
</dbReference>
<dbReference type="SUPFAM" id="SSF52833">
    <property type="entry name" value="Thioredoxin-like"/>
    <property type="match status" value="1"/>
</dbReference>
<evidence type="ECO:0000259" key="3">
    <source>
        <dbReference type="PROSITE" id="PS50404"/>
    </source>
</evidence>
<accession>A0AA95SRE6</accession>
<evidence type="ECO:0000313" key="6">
    <source>
        <dbReference type="Proteomes" id="UP001177769"/>
    </source>
</evidence>
<dbReference type="SFLD" id="SFLDG00358">
    <property type="entry name" value="Main_(cytGST)"/>
    <property type="match status" value="1"/>
</dbReference>
<dbReference type="InterPro" id="IPR036249">
    <property type="entry name" value="Thioredoxin-like_sf"/>
</dbReference>
<dbReference type="PROSITE" id="PS50404">
    <property type="entry name" value="GST_NTER"/>
    <property type="match status" value="1"/>
</dbReference>
<evidence type="ECO:0000256" key="1">
    <source>
        <dbReference type="ARBA" id="ARBA00004496"/>
    </source>
</evidence>
<keyword evidence="2" id="KW-0963">Cytoplasm</keyword>
<comment type="subcellular location">
    <subcellularLocation>
        <location evidence="1">Cytoplasm</location>
    </subcellularLocation>
</comment>
<dbReference type="Pfam" id="PF13409">
    <property type="entry name" value="GST_N_2"/>
    <property type="match status" value="1"/>
</dbReference>
<dbReference type="InterPro" id="IPR004046">
    <property type="entry name" value="GST_C"/>
</dbReference>
<evidence type="ECO:0000313" key="5">
    <source>
        <dbReference type="EMBL" id="WIT13161.1"/>
    </source>
</evidence>
<dbReference type="SFLD" id="SFLDS00019">
    <property type="entry name" value="Glutathione_Transferase_(cytos"/>
    <property type="match status" value="1"/>
</dbReference>
<dbReference type="InterPro" id="IPR036282">
    <property type="entry name" value="Glutathione-S-Trfase_C_sf"/>
</dbReference>
<dbReference type="InterPro" id="IPR051369">
    <property type="entry name" value="GST_Theta"/>
</dbReference>
<feature type="domain" description="GST C-terminal" evidence="4">
    <location>
        <begin position="84"/>
        <end position="224"/>
    </location>
</feature>
<protein>
    <submittedName>
        <fullName evidence="5">Glutathione S-transferase family protein</fullName>
    </submittedName>
</protein>
<organism evidence="5 6">
    <name type="scientific">Paucibacter sediminis</name>
    <dbReference type="NCBI Taxonomy" id="3019553"/>
    <lineage>
        <taxon>Bacteria</taxon>
        <taxon>Pseudomonadati</taxon>
        <taxon>Pseudomonadota</taxon>
        <taxon>Betaproteobacteria</taxon>
        <taxon>Burkholderiales</taxon>
        <taxon>Sphaerotilaceae</taxon>
        <taxon>Roseateles</taxon>
    </lineage>
</organism>
<evidence type="ECO:0000256" key="2">
    <source>
        <dbReference type="ARBA" id="ARBA00022490"/>
    </source>
</evidence>
<dbReference type="InterPro" id="IPR040079">
    <property type="entry name" value="Glutathione_S-Trfase"/>
</dbReference>
<dbReference type="GO" id="GO:0005737">
    <property type="term" value="C:cytoplasm"/>
    <property type="evidence" value="ECO:0007669"/>
    <property type="project" value="UniProtKB-SubCell"/>
</dbReference>
<proteinExistence type="predicted"/>
<keyword evidence="6" id="KW-1185">Reference proteome</keyword>
<dbReference type="PANTHER" id="PTHR43917:SF8">
    <property type="entry name" value="GH16740P-RELATED"/>
    <property type="match status" value="1"/>
</dbReference>
<dbReference type="Proteomes" id="UP001177769">
    <property type="component" value="Chromosome"/>
</dbReference>
<name>A0AA95SRE6_9BURK</name>
<dbReference type="PROSITE" id="PS50405">
    <property type="entry name" value="GST_CTER"/>
    <property type="match status" value="1"/>
</dbReference>
<dbReference type="Gene3D" id="3.40.30.10">
    <property type="entry name" value="Glutaredoxin"/>
    <property type="match status" value="1"/>
</dbReference>
<feature type="domain" description="GST N-terminal" evidence="3">
    <location>
        <begin position="1"/>
        <end position="80"/>
    </location>
</feature>
<dbReference type="KEGG" id="pais:PFX98_06010"/>